<gene>
    <name evidence="1" type="ORF">AQUCO_02200042v1</name>
</gene>
<dbReference type="Proteomes" id="UP000230069">
    <property type="component" value="Unassembled WGS sequence"/>
</dbReference>
<dbReference type="AlphaFoldDB" id="A0A2G5DCZ0"/>
<evidence type="ECO:0000313" key="1">
    <source>
        <dbReference type="EMBL" id="PIA41353.1"/>
    </source>
</evidence>
<dbReference type="STRING" id="218851.A0A2G5DCZ0"/>
<evidence type="ECO:0000313" key="2">
    <source>
        <dbReference type="Proteomes" id="UP000230069"/>
    </source>
</evidence>
<keyword evidence="2" id="KW-1185">Reference proteome</keyword>
<dbReference type="PANTHER" id="PTHR36806">
    <property type="entry name" value="ADENINE PHOSPHORIBOSYLTRANSFERASE"/>
    <property type="match status" value="1"/>
</dbReference>
<organism evidence="1 2">
    <name type="scientific">Aquilegia coerulea</name>
    <name type="common">Rocky mountain columbine</name>
    <dbReference type="NCBI Taxonomy" id="218851"/>
    <lineage>
        <taxon>Eukaryota</taxon>
        <taxon>Viridiplantae</taxon>
        <taxon>Streptophyta</taxon>
        <taxon>Embryophyta</taxon>
        <taxon>Tracheophyta</taxon>
        <taxon>Spermatophyta</taxon>
        <taxon>Magnoliopsida</taxon>
        <taxon>Ranunculales</taxon>
        <taxon>Ranunculaceae</taxon>
        <taxon>Thalictroideae</taxon>
        <taxon>Aquilegia</taxon>
    </lineage>
</organism>
<sequence>MNRVSELRASRGDYEGSQRAKSIANKLERGLGLYKEIWSIGWDYLRNYAWTDIDISSSMEMFRSVSDLNQILKDLNELTQLKSGKERTDWVLRNYQKVLLRCKSLFGKLLQVFVRSGPLRDLVLTLQIETQGDLVRDCLELGSNDLKGLIQVFNDLVVQFSGRNNNGRGSDL</sequence>
<protein>
    <submittedName>
        <fullName evidence="1">Uncharacterized protein</fullName>
    </submittedName>
</protein>
<reference evidence="1 2" key="1">
    <citation type="submission" date="2017-09" db="EMBL/GenBank/DDBJ databases">
        <title>WGS assembly of Aquilegia coerulea Goldsmith.</title>
        <authorList>
            <person name="Hodges S."/>
            <person name="Kramer E."/>
            <person name="Nordborg M."/>
            <person name="Tomkins J."/>
            <person name="Borevitz J."/>
            <person name="Derieg N."/>
            <person name="Yan J."/>
            <person name="Mihaltcheva S."/>
            <person name="Hayes R.D."/>
            <person name="Rokhsar D."/>
        </authorList>
    </citation>
    <scope>NUCLEOTIDE SEQUENCE [LARGE SCALE GENOMIC DNA]</scope>
    <source>
        <strain evidence="2">cv. Goldsmith</strain>
    </source>
</reference>
<dbReference type="OrthoDB" id="641593at2759"/>
<accession>A0A2G5DCZ0</accession>
<proteinExistence type="predicted"/>
<dbReference type="EMBL" id="KZ305039">
    <property type="protein sequence ID" value="PIA41353.1"/>
    <property type="molecule type" value="Genomic_DNA"/>
</dbReference>
<dbReference type="FunCoup" id="A0A2G5DCZ0">
    <property type="interactions" value="645"/>
</dbReference>
<dbReference type="InParanoid" id="A0A2G5DCZ0"/>
<name>A0A2G5DCZ0_AQUCA</name>